<protein>
    <submittedName>
        <fullName evidence="1">UDP-N-acetylglucosamine acetyltransferase</fullName>
    </submittedName>
</protein>
<accession>A0A2X1RSS7</accession>
<dbReference type="InterPro" id="IPR011004">
    <property type="entry name" value="Trimer_LpxA-like_sf"/>
</dbReference>
<dbReference type="EMBL" id="UASK01000006">
    <property type="protein sequence ID" value="SPX42477.1"/>
    <property type="molecule type" value="Genomic_DNA"/>
</dbReference>
<sequence length="32" mass="3682">MIHPSAKIHPTALIEEGAVIGEDVFYWAFLYY</sequence>
<gene>
    <name evidence="1" type="ORF">NCTC11872_02109</name>
</gene>
<dbReference type="GO" id="GO:0016740">
    <property type="term" value="F:transferase activity"/>
    <property type="evidence" value="ECO:0007669"/>
    <property type="project" value="UniProtKB-KW"/>
</dbReference>
<name>A0A2X1RSS7_HAEIF</name>
<evidence type="ECO:0000313" key="2">
    <source>
        <dbReference type="Proteomes" id="UP000249936"/>
    </source>
</evidence>
<reference evidence="1 2" key="1">
    <citation type="submission" date="2018-06" db="EMBL/GenBank/DDBJ databases">
        <authorList>
            <consortium name="Pathogen Informatics"/>
            <person name="Doyle S."/>
        </authorList>
    </citation>
    <scope>NUCLEOTIDE SEQUENCE [LARGE SCALE GENOMIC DNA]</scope>
    <source>
        <strain evidence="1 2">NCTC11872</strain>
    </source>
</reference>
<dbReference type="Proteomes" id="UP000249936">
    <property type="component" value="Unassembled WGS sequence"/>
</dbReference>
<proteinExistence type="predicted"/>
<organism evidence="1 2">
    <name type="scientific">Haemophilus influenzae</name>
    <dbReference type="NCBI Taxonomy" id="727"/>
    <lineage>
        <taxon>Bacteria</taxon>
        <taxon>Pseudomonadati</taxon>
        <taxon>Pseudomonadota</taxon>
        <taxon>Gammaproteobacteria</taxon>
        <taxon>Pasteurellales</taxon>
        <taxon>Pasteurellaceae</taxon>
        <taxon>Haemophilus</taxon>
    </lineage>
</organism>
<keyword evidence="1" id="KW-0808">Transferase</keyword>
<evidence type="ECO:0000313" key="1">
    <source>
        <dbReference type="EMBL" id="SPX42477.1"/>
    </source>
</evidence>
<dbReference type="SUPFAM" id="SSF51161">
    <property type="entry name" value="Trimeric LpxA-like enzymes"/>
    <property type="match status" value="1"/>
</dbReference>
<dbReference type="AlphaFoldDB" id="A0A2X1RSS7"/>